<sequence length="92" mass="10914">MQPVFMPCHIIRHHGNEQGALWAKPRGERHRRTLGAMERWRWIPDWLHTKCIPVPLRRKCRTSERASKHCVPTRTFGRKDAARGRLFVHVCP</sequence>
<reference evidence="2" key="2">
    <citation type="submission" date="2015-01" db="EMBL/GenBank/DDBJ databases">
        <title>Evolutionary Origins and Diversification of the Mycorrhizal Mutualists.</title>
        <authorList>
            <consortium name="DOE Joint Genome Institute"/>
            <consortium name="Mycorrhizal Genomics Consortium"/>
            <person name="Kohler A."/>
            <person name="Kuo A."/>
            <person name="Nagy L.G."/>
            <person name="Floudas D."/>
            <person name="Copeland A."/>
            <person name="Barry K.W."/>
            <person name="Cichocki N."/>
            <person name="Veneault-Fourrey C."/>
            <person name="LaButti K."/>
            <person name="Lindquist E.A."/>
            <person name="Lipzen A."/>
            <person name="Lundell T."/>
            <person name="Morin E."/>
            <person name="Murat C."/>
            <person name="Riley R."/>
            <person name="Ohm R."/>
            <person name="Sun H."/>
            <person name="Tunlid A."/>
            <person name="Henrissat B."/>
            <person name="Grigoriev I.V."/>
            <person name="Hibbett D.S."/>
            <person name="Martin F."/>
        </authorList>
    </citation>
    <scope>NUCLEOTIDE SEQUENCE [LARGE SCALE GENOMIC DNA]</scope>
    <source>
        <strain evidence="2">441</strain>
    </source>
</reference>
<dbReference type="Proteomes" id="UP000054018">
    <property type="component" value="Unassembled WGS sequence"/>
</dbReference>
<reference evidence="1 2" key="1">
    <citation type="submission" date="2014-04" db="EMBL/GenBank/DDBJ databases">
        <authorList>
            <consortium name="DOE Joint Genome Institute"/>
            <person name="Kuo A."/>
            <person name="Kohler A."/>
            <person name="Costa M.D."/>
            <person name="Nagy L.G."/>
            <person name="Floudas D."/>
            <person name="Copeland A."/>
            <person name="Barry K.W."/>
            <person name="Cichocki N."/>
            <person name="Veneault-Fourrey C."/>
            <person name="LaButti K."/>
            <person name="Lindquist E.A."/>
            <person name="Lipzen A."/>
            <person name="Lundell T."/>
            <person name="Morin E."/>
            <person name="Murat C."/>
            <person name="Sun H."/>
            <person name="Tunlid A."/>
            <person name="Henrissat B."/>
            <person name="Grigoriev I.V."/>
            <person name="Hibbett D.S."/>
            <person name="Martin F."/>
            <person name="Nordberg H.P."/>
            <person name="Cantor M.N."/>
            <person name="Hua S.X."/>
        </authorList>
    </citation>
    <scope>NUCLEOTIDE SEQUENCE [LARGE SCALE GENOMIC DNA]</scope>
    <source>
        <strain evidence="1 2">441</strain>
    </source>
</reference>
<dbReference type="HOGENOM" id="CLU_2414156_0_0_1"/>
<name>A0A0C9ZU76_9AGAM</name>
<keyword evidence="2" id="KW-1185">Reference proteome</keyword>
<dbReference type="AlphaFoldDB" id="A0A0C9ZU76"/>
<evidence type="ECO:0000313" key="1">
    <source>
        <dbReference type="EMBL" id="KIK29474.1"/>
    </source>
</evidence>
<evidence type="ECO:0000313" key="2">
    <source>
        <dbReference type="Proteomes" id="UP000054018"/>
    </source>
</evidence>
<gene>
    <name evidence="1" type="ORF">PISMIDRAFT_483410</name>
</gene>
<protein>
    <submittedName>
        <fullName evidence="1">Uncharacterized protein</fullName>
    </submittedName>
</protein>
<dbReference type="EMBL" id="KN833689">
    <property type="protein sequence ID" value="KIK29474.1"/>
    <property type="molecule type" value="Genomic_DNA"/>
</dbReference>
<proteinExistence type="predicted"/>
<organism evidence="1 2">
    <name type="scientific">Pisolithus microcarpus 441</name>
    <dbReference type="NCBI Taxonomy" id="765257"/>
    <lineage>
        <taxon>Eukaryota</taxon>
        <taxon>Fungi</taxon>
        <taxon>Dikarya</taxon>
        <taxon>Basidiomycota</taxon>
        <taxon>Agaricomycotina</taxon>
        <taxon>Agaricomycetes</taxon>
        <taxon>Agaricomycetidae</taxon>
        <taxon>Boletales</taxon>
        <taxon>Sclerodermatineae</taxon>
        <taxon>Pisolithaceae</taxon>
        <taxon>Pisolithus</taxon>
    </lineage>
</organism>
<accession>A0A0C9ZU76</accession>